<dbReference type="FunCoup" id="A0A194R938">
    <property type="interactions" value="2070"/>
</dbReference>
<feature type="domain" description="INTS4 8 helical bundle" evidence="3">
    <location>
        <begin position="747"/>
        <end position="874"/>
    </location>
</feature>
<evidence type="ECO:0000256" key="2">
    <source>
        <dbReference type="ARBA" id="ARBA00023242"/>
    </source>
</evidence>
<comment type="subcellular location">
    <subcellularLocation>
        <location evidence="1">Nucleus</location>
    </subcellularLocation>
</comment>
<protein>
    <recommendedName>
        <fullName evidence="7">Integrator complex subunit 4</fullName>
    </recommendedName>
</protein>
<name>A0A194R938_PAPMA</name>
<evidence type="ECO:0000313" key="5">
    <source>
        <dbReference type="EMBL" id="KPJ13770.1"/>
    </source>
</evidence>
<sequence>MAALLKKRALAEYNKSFQDGPSSKKLHLAKKPLIGSSAAAFVGLLEKCKSSEEALQLLLRISDCLQFQESDVEEAIKKLSEHFQSEEESVVRVKILWLFCDIGLECPGANLNSLIEETIHLIKNETSHKVIAQGVATLLKLGTKLNDDKILMMRLVNVAKDNLKDTSHSVKCRCLQLISELYPIYPESDRTQDMTTEADAIVKLLGDYSNAEDARVRCEAFQSLLTLHERGQTLNASLYEHVCESLSDDYEIVREVALKLLWLLGNKYPENTITLPDGETTMRLVDDAFVRICSAVNDLCMQVRALACSLLGTTRNVSDRFLLQTLDKQLMSNMKKKRTAHERGAELVRSGAWASGRRWADDAPGQLVPQDSVQLLPGGAAGAFVHGLEDEFMEVRTAAVEAVCQLSQESAIFATTSLDFLVDMFNDEIEDVRVRAINSLTKMSHHIILREDQLEIILGALEDFSMDVREGLHRMLGSCTVASKTCLEMCIDKILENLKRYPQDKRSTFRCVQRMGSAHAALVLPLATRLLAVHPFFDMPEPDVEDPAYMCILILVLNAAQHCTTMLPLFEEHTIKHYTYLRDTMPHLVPHLPIGESQLSRTERSELLDDSAVRRFFDTVLQHIDNTALSANVRLNMLRSAEEQLNKLSEMEPMCAGAAIFTALFARCVLALHDALLAAGGPPPHALAQLTTDCLRRVQFGAVQRWSRCARVQLYSQHCSLAVCWRCMTHCWLLADPHHTHSHSSPLTVSGVLQHQFSGVSEQESACVGQVALRVAAARLCAPEAAAGVASASATATGTAPSAPLAAMSAAAALTHQAELLDRLLASAGVEPDAFTIAVFQQLSASGEHKPAALARALLPRLLSAPLPAIPKPNLKIRMCTASIVEPASDNDTVVRFSAGLIAGVALEAEVVRVREPAALRVRVAYPDRRVHALVPPTDHLRTLDHLDNNDDGTQNVRLLTKVLISHGVWTEPCGVDISICLAVEEASSREPAALVELCRPVRVTVAPKPIKRGI</sequence>
<dbReference type="STRING" id="76193.A0A194R938"/>
<dbReference type="Pfam" id="PF24493">
    <property type="entry name" value="INTS4_8HBD"/>
    <property type="match status" value="2"/>
</dbReference>
<organism evidence="5 6">
    <name type="scientific">Papilio machaon</name>
    <name type="common">Old World swallowtail butterfly</name>
    <dbReference type="NCBI Taxonomy" id="76193"/>
    <lineage>
        <taxon>Eukaryota</taxon>
        <taxon>Metazoa</taxon>
        <taxon>Ecdysozoa</taxon>
        <taxon>Arthropoda</taxon>
        <taxon>Hexapoda</taxon>
        <taxon>Insecta</taxon>
        <taxon>Pterygota</taxon>
        <taxon>Neoptera</taxon>
        <taxon>Endopterygota</taxon>
        <taxon>Lepidoptera</taxon>
        <taxon>Glossata</taxon>
        <taxon>Ditrysia</taxon>
        <taxon>Papilionoidea</taxon>
        <taxon>Papilionidae</taxon>
        <taxon>Papilioninae</taxon>
        <taxon>Papilio</taxon>
    </lineage>
</organism>
<keyword evidence="6" id="KW-1185">Reference proteome</keyword>
<proteinExistence type="predicted"/>
<dbReference type="InParanoid" id="A0A194R938"/>
<dbReference type="InterPro" id="IPR016024">
    <property type="entry name" value="ARM-type_fold"/>
</dbReference>
<dbReference type="InterPro" id="IPR056235">
    <property type="entry name" value="INTS4_8HBD"/>
</dbReference>
<dbReference type="GO" id="GO:0016180">
    <property type="term" value="P:snRNA processing"/>
    <property type="evidence" value="ECO:0007669"/>
    <property type="project" value="TreeGrafter"/>
</dbReference>
<evidence type="ECO:0000313" key="6">
    <source>
        <dbReference type="Proteomes" id="UP000053240"/>
    </source>
</evidence>
<dbReference type="GO" id="GO:0032039">
    <property type="term" value="C:integrator complex"/>
    <property type="evidence" value="ECO:0007669"/>
    <property type="project" value="TreeGrafter"/>
</dbReference>
<dbReference type="PANTHER" id="PTHR20938:SF0">
    <property type="entry name" value="INTEGRATOR COMPLEX SUBUNIT 4"/>
    <property type="match status" value="1"/>
</dbReference>
<dbReference type="AlphaFoldDB" id="A0A194R938"/>
<dbReference type="Pfam" id="PF25458">
    <property type="entry name" value="INTS4_C"/>
    <property type="match status" value="1"/>
</dbReference>
<dbReference type="SUPFAM" id="SSF48371">
    <property type="entry name" value="ARM repeat"/>
    <property type="match status" value="1"/>
</dbReference>
<dbReference type="InterPro" id="IPR057412">
    <property type="entry name" value="INTS4_C"/>
</dbReference>
<feature type="domain" description="Integrator complex subunit 4/Protein SIEL C-terminal Ig-like" evidence="4">
    <location>
        <begin position="884"/>
        <end position="1010"/>
    </location>
</feature>
<dbReference type="EMBL" id="KQ460615">
    <property type="protein sequence ID" value="KPJ13770.1"/>
    <property type="molecule type" value="Genomic_DNA"/>
</dbReference>
<keyword evidence="2" id="KW-0539">Nucleus</keyword>
<evidence type="ECO:0000259" key="4">
    <source>
        <dbReference type="Pfam" id="PF25458"/>
    </source>
</evidence>
<accession>A0A194R938</accession>
<dbReference type="PANTHER" id="PTHR20938">
    <property type="entry name" value="INTEGRATOR COMPLEX SUBUNIT 4"/>
    <property type="match status" value="1"/>
</dbReference>
<reference evidence="5 6" key="1">
    <citation type="journal article" date="2015" name="Nat. Commun.">
        <title>Outbred genome sequencing and CRISPR/Cas9 gene editing in butterflies.</title>
        <authorList>
            <person name="Li X."/>
            <person name="Fan D."/>
            <person name="Zhang W."/>
            <person name="Liu G."/>
            <person name="Zhang L."/>
            <person name="Zhao L."/>
            <person name="Fang X."/>
            <person name="Chen L."/>
            <person name="Dong Y."/>
            <person name="Chen Y."/>
            <person name="Ding Y."/>
            <person name="Zhao R."/>
            <person name="Feng M."/>
            <person name="Zhu Y."/>
            <person name="Feng Y."/>
            <person name="Jiang X."/>
            <person name="Zhu D."/>
            <person name="Xiang H."/>
            <person name="Feng X."/>
            <person name="Li S."/>
            <person name="Wang J."/>
            <person name="Zhang G."/>
            <person name="Kronforst M.R."/>
            <person name="Wang W."/>
        </authorList>
    </citation>
    <scope>NUCLEOTIDE SEQUENCE [LARGE SCALE GENOMIC DNA]</scope>
    <source>
        <strain evidence="5">Ya'a_city_454_Pm</strain>
        <tissue evidence="5">Whole body</tissue>
    </source>
</reference>
<evidence type="ECO:0000256" key="1">
    <source>
        <dbReference type="ARBA" id="ARBA00004123"/>
    </source>
</evidence>
<evidence type="ECO:0008006" key="7">
    <source>
        <dbReference type="Google" id="ProtNLM"/>
    </source>
</evidence>
<feature type="domain" description="INTS4 8 helical bundle" evidence="3">
    <location>
        <begin position="614"/>
        <end position="679"/>
    </location>
</feature>
<dbReference type="Gene3D" id="1.25.10.10">
    <property type="entry name" value="Leucine-rich Repeat Variant"/>
    <property type="match status" value="1"/>
</dbReference>
<gene>
    <name evidence="5" type="ORF">RR48_10954</name>
</gene>
<evidence type="ECO:0000259" key="3">
    <source>
        <dbReference type="Pfam" id="PF24493"/>
    </source>
</evidence>
<dbReference type="Proteomes" id="UP000053240">
    <property type="component" value="Unassembled WGS sequence"/>
</dbReference>
<dbReference type="InterPro" id="IPR011989">
    <property type="entry name" value="ARM-like"/>
</dbReference>